<dbReference type="AlphaFoldDB" id="A0AA47A392"/>
<evidence type="ECO:0000256" key="1">
    <source>
        <dbReference type="SAM" id="MobiDB-lite"/>
    </source>
</evidence>
<dbReference type="RefSeq" id="WP_178977495.1">
    <property type="nucleotide sequence ID" value="NZ_CP110230.1"/>
</dbReference>
<sequence>MPTQSGQNLQEAIDQVQQIYEKVGVTLHITTEKPFDISDQLKNGTLPTENEFGDLSTYSPEQMQSSLNLQPTESQKRTLGSFITFKR</sequence>
<organism evidence="2 3">
    <name type="scientific">Capnocytophaga ochracea</name>
    <dbReference type="NCBI Taxonomy" id="1018"/>
    <lineage>
        <taxon>Bacteria</taxon>
        <taxon>Pseudomonadati</taxon>
        <taxon>Bacteroidota</taxon>
        <taxon>Flavobacteriia</taxon>
        <taxon>Flavobacteriales</taxon>
        <taxon>Flavobacteriaceae</taxon>
        <taxon>Capnocytophaga</taxon>
    </lineage>
</organism>
<feature type="compositionally biased region" description="Polar residues" evidence="1">
    <location>
        <begin position="56"/>
        <end position="73"/>
    </location>
</feature>
<evidence type="ECO:0000313" key="2">
    <source>
        <dbReference type="EMBL" id="UZD41906.1"/>
    </source>
</evidence>
<evidence type="ECO:0000313" key="3">
    <source>
        <dbReference type="Proteomes" id="UP001163262"/>
    </source>
</evidence>
<dbReference type="EMBL" id="CP110230">
    <property type="protein sequence ID" value="UZD41906.1"/>
    <property type="molecule type" value="Genomic_DNA"/>
</dbReference>
<reference evidence="2" key="1">
    <citation type="submission" date="2022-10" db="EMBL/GenBank/DDBJ databases">
        <title>Complete genome sequence of Capnocytophaga ochracea KCOM 2812 isolated from actinomycosis lesion.</title>
        <authorList>
            <person name="Kook J.-K."/>
            <person name="Park S.-N."/>
            <person name="Lim Y.K."/>
        </authorList>
    </citation>
    <scope>NUCLEOTIDE SEQUENCE</scope>
    <source>
        <strain evidence="2">KCOM 28121</strain>
    </source>
</reference>
<gene>
    <name evidence="2" type="ORF">OL231_05000</name>
</gene>
<proteinExistence type="predicted"/>
<name>A0AA47A392_CAPOC</name>
<feature type="region of interest" description="Disordered" evidence="1">
    <location>
        <begin position="38"/>
        <end position="74"/>
    </location>
</feature>
<accession>A0AA47A392</accession>
<dbReference type="Proteomes" id="UP001163262">
    <property type="component" value="Chromosome"/>
</dbReference>
<protein>
    <submittedName>
        <fullName evidence="2">Uncharacterized protein</fullName>
    </submittedName>
</protein>